<organism evidence="1 2">
    <name type="scientific">Artomyces pyxidatus</name>
    <dbReference type="NCBI Taxonomy" id="48021"/>
    <lineage>
        <taxon>Eukaryota</taxon>
        <taxon>Fungi</taxon>
        <taxon>Dikarya</taxon>
        <taxon>Basidiomycota</taxon>
        <taxon>Agaricomycotina</taxon>
        <taxon>Agaricomycetes</taxon>
        <taxon>Russulales</taxon>
        <taxon>Auriscalpiaceae</taxon>
        <taxon>Artomyces</taxon>
    </lineage>
</organism>
<evidence type="ECO:0000313" key="1">
    <source>
        <dbReference type="EMBL" id="KAI0054855.1"/>
    </source>
</evidence>
<sequence length="1101" mass="122887">MVKIWIVANKRSARRRIDAVRVDRGIYEMRGGVCEIRQTQVDGRMMGLGCVEPCTATREGFLCSRDSACALTVSKRRAAEQPGDANTVRERTGMEIAERTVHADSPGSISSSDEYPEDHRLMPKGKEYSNWDHVARWMAGPLDGIHYDMSRREVDDGQNRGKSLDDEMIFQLGRSADTRLLTQHHGSWLPSGYSAVYTLAYSIAYSGYLATVDQRMRHDSTSPFFGLGQPSCLVPACRRVISGRHPTQSSLPTPPCPSMQGSGFHMLCPSFWFDSTTSPPLIPSIIEVATSTSSQQAHAKSCMYDAPPRTNCAQLSGLFRTSAGDWSLHPRGDFLLTSIATSSSPPRSRKSYGNSELPTSPRFAEPLRWLCFWSNHERLGRCRPTVANRDRSMDAVAIMTWTSVEKFIGLQDEAALAQLEALYSTWPSSQLPFSHQSLRKLKTRLLLQSVPLQVECVSQFAAIGRPSMTQIRHQNGRKFDSARHCVDDLRNVLDGTQLDNVLPRERRARARGSHCIAGSGQQRQIFSDTREALANGLSRREREESRTQMPAYLASPPVRSEQHRPRYEGNPAKDEALEQPNRKTDLHTSAPFLPSQREAGSIGGAKQKPEKITYYYDGTRDKRGHARSEGRERGERGEAKRRERSDGNSATEDGRSETRQPRVETGRDKTRNISQECTEERHKAYGIIPRALRPAGTGSAQQSRAHLRSLRTQKQTELNGNEDLECRKKLIERSAGSIVHQSNPFIENQTSLTRRLDRNLTAQIRSPACLLTPSSRGAGSVPQHNPSPAAATRSPSTSNNCRHEQRQERTTDERGCQTASSEDPRRRRCSQLRGWRTKREEGGKRGGQSTIERTQPAVGLAGQARLEFMRSKGRLQRDEEGQLFSHFSCACALYEAQNSVAYREQSSSIGVVNHPAVRLRTSPAAKELCAVSCSSFLSPILRPSMNPMHLGIQAGETFSDLVDDVGDHSGIQLIGKAFRRSTGLCDVIPRLTFAFCSDLWYWNWATVTTMPVVPTFGGTFKRLPATRLTQSQSGKGFLGFYGQAFANCSTSEIGLRMLEGLPNVRWNTNRRMQCVLRVDVTEAPPVLHVRAQVEVRRGCDH</sequence>
<dbReference type="Proteomes" id="UP000814140">
    <property type="component" value="Unassembled WGS sequence"/>
</dbReference>
<gene>
    <name evidence="1" type="ORF">BV25DRAFT_1843367</name>
</gene>
<reference evidence="1" key="1">
    <citation type="submission" date="2021-03" db="EMBL/GenBank/DDBJ databases">
        <authorList>
            <consortium name="DOE Joint Genome Institute"/>
            <person name="Ahrendt S."/>
            <person name="Looney B.P."/>
            <person name="Miyauchi S."/>
            <person name="Morin E."/>
            <person name="Drula E."/>
            <person name="Courty P.E."/>
            <person name="Chicoki N."/>
            <person name="Fauchery L."/>
            <person name="Kohler A."/>
            <person name="Kuo A."/>
            <person name="Labutti K."/>
            <person name="Pangilinan J."/>
            <person name="Lipzen A."/>
            <person name="Riley R."/>
            <person name="Andreopoulos W."/>
            <person name="He G."/>
            <person name="Johnson J."/>
            <person name="Barry K.W."/>
            <person name="Grigoriev I.V."/>
            <person name="Nagy L."/>
            <person name="Hibbett D."/>
            <person name="Henrissat B."/>
            <person name="Matheny P.B."/>
            <person name="Labbe J."/>
            <person name="Martin F."/>
        </authorList>
    </citation>
    <scope>NUCLEOTIDE SEQUENCE</scope>
    <source>
        <strain evidence="1">HHB10654</strain>
    </source>
</reference>
<keyword evidence="2" id="KW-1185">Reference proteome</keyword>
<name>A0ACB8SG00_9AGAM</name>
<protein>
    <submittedName>
        <fullName evidence="1">Uncharacterized protein</fullName>
    </submittedName>
</protein>
<comment type="caution">
    <text evidence="1">The sequence shown here is derived from an EMBL/GenBank/DDBJ whole genome shotgun (WGS) entry which is preliminary data.</text>
</comment>
<proteinExistence type="predicted"/>
<reference evidence="1" key="2">
    <citation type="journal article" date="2022" name="New Phytol.">
        <title>Evolutionary transition to the ectomycorrhizal habit in the genomes of a hyperdiverse lineage of mushroom-forming fungi.</title>
        <authorList>
            <person name="Looney B."/>
            <person name="Miyauchi S."/>
            <person name="Morin E."/>
            <person name="Drula E."/>
            <person name="Courty P.E."/>
            <person name="Kohler A."/>
            <person name="Kuo A."/>
            <person name="LaButti K."/>
            <person name="Pangilinan J."/>
            <person name="Lipzen A."/>
            <person name="Riley R."/>
            <person name="Andreopoulos W."/>
            <person name="He G."/>
            <person name="Johnson J."/>
            <person name="Nolan M."/>
            <person name="Tritt A."/>
            <person name="Barry K.W."/>
            <person name="Grigoriev I.V."/>
            <person name="Nagy L.G."/>
            <person name="Hibbett D."/>
            <person name="Henrissat B."/>
            <person name="Matheny P.B."/>
            <person name="Labbe J."/>
            <person name="Martin F.M."/>
        </authorList>
    </citation>
    <scope>NUCLEOTIDE SEQUENCE</scope>
    <source>
        <strain evidence="1">HHB10654</strain>
    </source>
</reference>
<dbReference type="EMBL" id="MU277338">
    <property type="protein sequence ID" value="KAI0054855.1"/>
    <property type="molecule type" value="Genomic_DNA"/>
</dbReference>
<accession>A0ACB8SG00</accession>
<evidence type="ECO:0000313" key="2">
    <source>
        <dbReference type="Proteomes" id="UP000814140"/>
    </source>
</evidence>